<dbReference type="GeneID" id="41956034"/>
<sequence length="44" mass="5067">MWPFNADVKRDFYSPCTAAASHQHQPLNRALDSLSVPIYLVCRF</sequence>
<reference evidence="2" key="1">
    <citation type="journal article" date="2019" name="Mol. Biol. Evol.">
        <title>Blast fungal genomes show frequent chromosomal changes, gene gains and losses, and effector gene turnover.</title>
        <authorList>
            <person name="Gomez Luciano L.B."/>
            <person name="Jason Tsai I."/>
            <person name="Chuma I."/>
            <person name="Tosa Y."/>
            <person name="Chen Y.H."/>
            <person name="Li J.Y."/>
            <person name="Li M.Y."/>
            <person name="Jade Lu M.Y."/>
            <person name="Nakayashiki H."/>
            <person name="Li W.H."/>
        </authorList>
    </citation>
    <scope>NUCLEOTIDE SEQUENCE</scope>
    <source>
        <strain evidence="2">NI907</strain>
    </source>
</reference>
<reference evidence="2" key="3">
    <citation type="submission" date="2025-08" db="UniProtKB">
        <authorList>
            <consortium name="RefSeq"/>
        </authorList>
    </citation>
    <scope>IDENTIFICATION</scope>
    <source>
        <strain evidence="2">NI907</strain>
    </source>
</reference>
<evidence type="ECO:0000313" key="1">
    <source>
        <dbReference type="Proteomes" id="UP000515153"/>
    </source>
</evidence>
<reference evidence="2" key="2">
    <citation type="submission" date="2019-10" db="EMBL/GenBank/DDBJ databases">
        <authorList>
            <consortium name="NCBI Genome Project"/>
        </authorList>
    </citation>
    <scope>NUCLEOTIDE SEQUENCE</scope>
    <source>
        <strain evidence="2">NI907</strain>
    </source>
</reference>
<dbReference type="KEGG" id="pgri:PgNI_01043"/>
<gene>
    <name evidence="2" type="ORF">PgNI_01043</name>
</gene>
<dbReference type="AlphaFoldDB" id="A0A6P8BGP6"/>
<accession>A0A6P8BGP6</accession>
<name>A0A6P8BGP6_PYRGI</name>
<evidence type="ECO:0000313" key="2">
    <source>
        <dbReference type="RefSeq" id="XP_030986380.1"/>
    </source>
</evidence>
<dbReference type="Proteomes" id="UP000515153">
    <property type="component" value="Unplaced"/>
</dbReference>
<proteinExistence type="predicted"/>
<protein>
    <submittedName>
        <fullName evidence="2">Uncharacterized protein</fullName>
    </submittedName>
</protein>
<organism evidence="1 2">
    <name type="scientific">Pyricularia grisea</name>
    <name type="common">Crabgrass-specific blast fungus</name>
    <name type="synonym">Magnaporthe grisea</name>
    <dbReference type="NCBI Taxonomy" id="148305"/>
    <lineage>
        <taxon>Eukaryota</taxon>
        <taxon>Fungi</taxon>
        <taxon>Dikarya</taxon>
        <taxon>Ascomycota</taxon>
        <taxon>Pezizomycotina</taxon>
        <taxon>Sordariomycetes</taxon>
        <taxon>Sordariomycetidae</taxon>
        <taxon>Magnaporthales</taxon>
        <taxon>Pyriculariaceae</taxon>
        <taxon>Pyricularia</taxon>
    </lineage>
</organism>
<dbReference type="RefSeq" id="XP_030986380.1">
    <property type="nucleotide sequence ID" value="XM_031121120.1"/>
</dbReference>
<keyword evidence="1" id="KW-1185">Reference proteome</keyword>